<dbReference type="RefSeq" id="XP_024083452.1">
    <property type="nucleotide sequence ID" value="XM_024227684.1"/>
</dbReference>
<dbReference type="OrthoDB" id="6606013at2759"/>
<name>A0A8I6TMD6_CIMLE</name>
<dbReference type="GeneID" id="106673597"/>
<organism evidence="2 3">
    <name type="scientific">Cimex lectularius</name>
    <name type="common">Bed bug</name>
    <name type="synonym">Acanthia lectularia</name>
    <dbReference type="NCBI Taxonomy" id="79782"/>
    <lineage>
        <taxon>Eukaryota</taxon>
        <taxon>Metazoa</taxon>
        <taxon>Ecdysozoa</taxon>
        <taxon>Arthropoda</taxon>
        <taxon>Hexapoda</taxon>
        <taxon>Insecta</taxon>
        <taxon>Pterygota</taxon>
        <taxon>Neoptera</taxon>
        <taxon>Paraneoptera</taxon>
        <taxon>Hemiptera</taxon>
        <taxon>Heteroptera</taxon>
        <taxon>Panheteroptera</taxon>
        <taxon>Cimicomorpha</taxon>
        <taxon>Cimicidae</taxon>
        <taxon>Cimex</taxon>
    </lineage>
</organism>
<reference evidence="2" key="1">
    <citation type="submission" date="2022-01" db="UniProtKB">
        <authorList>
            <consortium name="EnsemblMetazoa"/>
        </authorList>
    </citation>
    <scope>IDENTIFICATION</scope>
</reference>
<proteinExistence type="predicted"/>
<protein>
    <recommendedName>
        <fullName evidence="4">Transmembrane protein 59-like</fullName>
    </recommendedName>
</protein>
<evidence type="ECO:0000313" key="2">
    <source>
        <dbReference type="EnsemblMetazoa" id="XP_024083452.1"/>
    </source>
</evidence>
<feature type="signal peptide" evidence="1">
    <location>
        <begin position="1"/>
        <end position="18"/>
    </location>
</feature>
<dbReference type="OMA" id="DNCASEC"/>
<accession>A0A8I6TMD6</accession>
<dbReference type="Proteomes" id="UP000494040">
    <property type="component" value="Unassembled WGS sequence"/>
</dbReference>
<dbReference type="AlphaFoldDB" id="A0A8I6TMD6"/>
<keyword evidence="3" id="KW-1185">Reference proteome</keyword>
<sequence length="226" mass="24885">MNSATVLLFFALFLGVLGHPGETCTAECLRRLSVHSEKLGIRESCARGCRFYVIAEQIAEGQADGRPFRGEACKAMCQESYGGYGFDVMWCKTGCESNTQKPSVAAFSWSWFIDGNSMQILQADVPEPDDVLTDPSLRSQIARVETLRIPEIRLRTMPVVTEKAGAAGLCGGGTVRGVPYCLVWSLLLLLTLLGLWSCLSLEETREEVLRTKDDRAPLLPEKHPIV</sequence>
<keyword evidence="1" id="KW-0732">Signal</keyword>
<feature type="chain" id="PRO_5035269142" description="Transmembrane protein 59-like" evidence="1">
    <location>
        <begin position="19"/>
        <end position="226"/>
    </location>
</feature>
<evidence type="ECO:0008006" key="4">
    <source>
        <dbReference type="Google" id="ProtNLM"/>
    </source>
</evidence>
<evidence type="ECO:0000313" key="3">
    <source>
        <dbReference type="Proteomes" id="UP000494040"/>
    </source>
</evidence>
<evidence type="ECO:0000256" key="1">
    <source>
        <dbReference type="SAM" id="SignalP"/>
    </source>
</evidence>
<dbReference type="EnsemblMetazoa" id="XM_024227684.1">
    <property type="protein sequence ID" value="XP_024083452.1"/>
    <property type="gene ID" value="LOC106673597"/>
</dbReference>